<sequence length="480" mass="51883">MSSPAVNEKYVQDTGESMQQKQHEPMETNEENLKFKETPSKTMMSFTAESPRDLSLPRAPPTGSWISGVFHLITVMIGGGVLSLPSSMALLGWGLGPVLLVVFGAATIWSAYMLADIFETPDGSKHYTYKGAVATILGGFHPHILATIQYLNMFLAAVGYTLAGMTSIEFIAKAACGYQNVKGTCPMTYNAEAILVFSAVQLVLNMCPNLDSVWWVSMLGAGMSYLYSSLAVILSAKSLADFGPADTTPIGVPADTTWLRTIGMFGALGNFAFAWSSGLMIPSIQATLKEPPKAVVSMRKTIIVSYASTGMYYCLIAFLGYAALGSSVPGDVLTGFSVSKAVEVLANAAVLGHMLAAVQVYMHPIYEAVDLCLDEYAPRLAGKTWIAYLVRFIYRSLWTCLITGVGYGLPHFSLISGLNGAVTYWPLQIYYPFAMFLKVYPETPKNVRLLMHVVSAFLLVVAIVATMGSIYSFTTINGNN</sequence>
<feature type="transmembrane region" description="Helical" evidence="8">
    <location>
        <begin position="262"/>
        <end position="281"/>
    </location>
</feature>
<dbReference type="OrthoDB" id="40134at2759"/>
<evidence type="ECO:0000256" key="8">
    <source>
        <dbReference type="SAM" id="Phobius"/>
    </source>
</evidence>
<evidence type="ECO:0000256" key="5">
    <source>
        <dbReference type="ARBA" id="ARBA00022989"/>
    </source>
</evidence>
<accession>A0A250XHF8</accession>
<keyword evidence="11" id="KW-1185">Reference proteome</keyword>
<gene>
    <name evidence="10" type="ORF">CEUSTIGMA_g9935.t1</name>
</gene>
<keyword evidence="5 8" id="KW-1133">Transmembrane helix</keyword>
<keyword evidence="2" id="KW-0813">Transport</keyword>
<comment type="subcellular location">
    <subcellularLocation>
        <location evidence="1">Membrane</location>
    </subcellularLocation>
</comment>
<name>A0A250XHF8_9CHLO</name>
<evidence type="ECO:0000256" key="4">
    <source>
        <dbReference type="ARBA" id="ARBA00022970"/>
    </source>
</evidence>
<dbReference type="PANTHER" id="PTHR48017">
    <property type="entry name" value="OS05G0424000 PROTEIN-RELATED"/>
    <property type="match status" value="1"/>
</dbReference>
<evidence type="ECO:0000256" key="1">
    <source>
        <dbReference type="ARBA" id="ARBA00004370"/>
    </source>
</evidence>
<evidence type="ECO:0000256" key="3">
    <source>
        <dbReference type="ARBA" id="ARBA00022692"/>
    </source>
</evidence>
<feature type="transmembrane region" description="Helical" evidence="8">
    <location>
        <begin position="65"/>
        <end position="84"/>
    </location>
</feature>
<feature type="transmembrane region" description="Helical" evidence="8">
    <location>
        <begin position="213"/>
        <end position="234"/>
    </location>
</feature>
<evidence type="ECO:0000256" key="7">
    <source>
        <dbReference type="SAM" id="MobiDB-lite"/>
    </source>
</evidence>
<dbReference type="EMBL" id="BEGY01000081">
    <property type="protein sequence ID" value="GAX82508.1"/>
    <property type="molecule type" value="Genomic_DNA"/>
</dbReference>
<feature type="transmembrane region" description="Helical" evidence="8">
    <location>
        <begin position="415"/>
        <end position="437"/>
    </location>
</feature>
<dbReference type="Proteomes" id="UP000232323">
    <property type="component" value="Unassembled WGS sequence"/>
</dbReference>
<feature type="region of interest" description="Disordered" evidence="7">
    <location>
        <begin position="1"/>
        <end position="31"/>
    </location>
</feature>
<evidence type="ECO:0000313" key="10">
    <source>
        <dbReference type="EMBL" id="GAX82508.1"/>
    </source>
</evidence>
<keyword evidence="4" id="KW-0029">Amino-acid transport</keyword>
<dbReference type="AlphaFoldDB" id="A0A250XHF8"/>
<evidence type="ECO:0000256" key="6">
    <source>
        <dbReference type="ARBA" id="ARBA00023136"/>
    </source>
</evidence>
<evidence type="ECO:0000313" key="11">
    <source>
        <dbReference type="Proteomes" id="UP000232323"/>
    </source>
</evidence>
<reference evidence="10 11" key="1">
    <citation type="submission" date="2017-08" db="EMBL/GenBank/DDBJ databases">
        <title>Acidophilic green algal genome provides insights into adaptation to an acidic environment.</title>
        <authorList>
            <person name="Hirooka S."/>
            <person name="Hirose Y."/>
            <person name="Kanesaki Y."/>
            <person name="Higuchi S."/>
            <person name="Fujiwara T."/>
            <person name="Onuma R."/>
            <person name="Era A."/>
            <person name="Ohbayashi R."/>
            <person name="Uzuka A."/>
            <person name="Nozaki H."/>
            <person name="Yoshikawa H."/>
            <person name="Miyagishima S.Y."/>
        </authorList>
    </citation>
    <scope>NUCLEOTIDE SEQUENCE [LARGE SCALE GENOMIC DNA]</scope>
    <source>
        <strain evidence="10 11">NIES-2499</strain>
    </source>
</reference>
<dbReference type="Pfam" id="PF01490">
    <property type="entry name" value="Aa_trans"/>
    <property type="match status" value="1"/>
</dbReference>
<feature type="transmembrane region" description="Helical" evidence="8">
    <location>
        <begin position="344"/>
        <end position="364"/>
    </location>
</feature>
<feature type="compositionally biased region" description="Basic and acidic residues" evidence="7">
    <location>
        <begin position="21"/>
        <end position="31"/>
    </location>
</feature>
<keyword evidence="3 8" id="KW-0812">Transmembrane</keyword>
<dbReference type="GO" id="GO:0006865">
    <property type="term" value="P:amino acid transport"/>
    <property type="evidence" value="ECO:0007669"/>
    <property type="project" value="UniProtKB-KW"/>
</dbReference>
<evidence type="ECO:0000256" key="2">
    <source>
        <dbReference type="ARBA" id="ARBA00022448"/>
    </source>
</evidence>
<feature type="transmembrane region" description="Helical" evidence="8">
    <location>
        <begin position="302"/>
        <end position="324"/>
    </location>
</feature>
<proteinExistence type="predicted"/>
<evidence type="ECO:0000259" key="9">
    <source>
        <dbReference type="Pfam" id="PF01490"/>
    </source>
</evidence>
<keyword evidence="6 8" id="KW-0472">Membrane</keyword>
<protein>
    <recommendedName>
        <fullName evidence="9">Amino acid transporter transmembrane domain-containing protein</fullName>
    </recommendedName>
</protein>
<organism evidence="10 11">
    <name type="scientific">Chlamydomonas eustigma</name>
    <dbReference type="NCBI Taxonomy" id="1157962"/>
    <lineage>
        <taxon>Eukaryota</taxon>
        <taxon>Viridiplantae</taxon>
        <taxon>Chlorophyta</taxon>
        <taxon>core chlorophytes</taxon>
        <taxon>Chlorophyceae</taxon>
        <taxon>CS clade</taxon>
        <taxon>Chlamydomonadales</taxon>
        <taxon>Chlamydomonadaceae</taxon>
        <taxon>Chlamydomonas</taxon>
    </lineage>
</organism>
<dbReference type="GO" id="GO:0016020">
    <property type="term" value="C:membrane"/>
    <property type="evidence" value="ECO:0007669"/>
    <property type="project" value="UniProtKB-SubCell"/>
</dbReference>
<feature type="transmembrane region" description="Helical" evidence="8">
    <location>
        <begin position="385"/>
        <end position="409"/>
    </location>
</feature>
<comment type="caution">
    <text evidence="10">The sequence shown here is derived from an EMBL/GenBank/DDBJ whole genome shotgun (WGS) entry which is preliminary data.</text>
</comment>
<feature type="transmembrane region" description="Helical" evidence="8">
    <location>
        <begin position="90"/>
        <end position="115"/>
    </location>
</feature>
<feature type="transmembrane region" description="Helical" evidence="8">
    <location>
        <begin position="150"/>
        <end position="172"/>
    </location>
</feature>
<feature type="domain" description="Amino acid transporter transmembrane" evidence="9">
    <location>
        <begin position="62"/>
        <end position="470"/>
    </location>
</feature>
<dbReference type="InterPro" id="IPR013057">
    <property type="entry name" value="AA_transpt_TM"/>
</dbReference>
<dbReference type="STRING" id="1157962.A0A250XHF8"/>
<feature type="transmembrane region" description="Helical" evidence="8">
    <location>
        <begin position="449"/>
        <end position="473"/>
    </location>
</feature>